<dbReference type="Proteomes" id="UP000484885">
    <property type="component" value="Unassembled WGS sequence"/>
</dbReference>
<dbReference type="RefSeq" id="WP_164210139.1">
    <property type="nucleotide sequence ID" value="NZ_JAAGSC010000031.1"/>
</dbReference>
<protein>
    <recommendedName>
        <fullName evidence="3">TnsA endonuclease N-terminal domain-containing protein</fullName>
    </recommendedName>
</protein>
<organism evidence="1 2">
    <name type="scientific">Wenzhouxiangella limi</name>
    <dbReference type="NCBI Taxonomy" id="2707351"/>
    <lineage>
        <taxon>Bacteria</taxon>
        <taxon>Pseudomonadati</taxon>
        <taxon>Pseudomonadota</taxon>
        <taxon>Gammaproteobacteria</taxon>
        <taxon>Chromatiales</taxon>
        <taxon>Wenzhouxiangellaceae</taxon>
        <taxon>Wenzhouxiangella</taxon>
    </lineage>
</organism>
<name>A0A845V455_9GAMM</name>
<dbReference type="AlphaFoldDB" id="A0A845V455"/>
<comment type="caution">
    <text evidence="1">The sequence shown here is derived from an EMBL/GenBank/DDBJ whole genome shotgun (WGS) entry which is preliminary data.</text>
</comment>
<accession>A0A845V455</accession>
<evidence type="ECO:0000313" key="1">
    <source>
        <dbReference type="EMBL" id="NDY94755.1"/>
    </source>
</evidence>
<sequence length="217" mass="25242">MIVPNQRPISRKKKISLNLHHRWMPGHTAQISRFESRAEFYFAALLEADREVKRYVPQPFDLRLDPPIGKRKSYRPDFYVQRTDNSEHVYEVTTAEKAQGRPVQQATATLKKLGMTYALVLTDSIYARSIEAENWLLICQYVSLFHDDPSTEQTVDLIRSQFLSWKTLSIDDLSAQFRHIPRAAFIGAFCVLAHCHRLEFPDIKIEPLNARMKARIL</sequence>
<proteinExistence type="predicted"/>
<gene>
    <name evidence="1" type="ORF">G3I74_03305</name>
</gene>
<dbReference type="EMBL" id="JAAGSC010000031">
    <property type="protein sequence ID" value="NDY94755.1"/>
    <property type="molecule type" value="Genomic_DNA"/>
</dbReference>
<keyword evidence="2" id="KW-1185">Reference proteome</keyword>
<evidence type="ECO:0008006" key="3">
    <source>
        <dbReference type="Google" id="ProtNLM"/>
    </source>
</evidence>
<reference evidence="1 2" key="1">
    <citation type="submission" date="2020-02" db="EMBL/GenBank/DDBJ databases">
        <authorList>
            <person name="Zhang X.-Y."/>
        </authorList>
    </citation>
    <scope>NUCLEOTIDE SEQUENCE [LARGE SCALE GENOMIC DNA]</scope>
    <source>
        <strain evidence="1 2">C33</strain>
    </source>
</reference>
<evidence type="ECO:0000313" key="2">
    <source>
        <dbReference type="Proteomes" id="UP000484885"/>
    </source>
</evidence>